<dbReference type="Gene3D" id="2.130.10.10">
    <property type="entry name" value="YVTN repeat-like/Quinoprotein amine dehydrogenase"/>
    <property type="match status" value="1"/>
</dbReference>
<dbReference type="STRING" id="1547445.LO80_01440"/>
<accession>A0A097EMJ3</accession>
<dbReference type="InterPro" id="IPR015943">
    <property type="entry name" value="WD40/YVTN_repeat-like_dom_sf"/>
</dbReference>
<dbReference type="KEGG" id="frf:LO80_01440"/>
<feature type="chain" id="PRO_5001929991" evidence="1">
    <location>
        <begin position="22"/>
        <end position="386"/>
    </location>
</feature>
<keyword evidence="3" id="KW-1185">Reference proteome</keyword>
<dbReference type="HOGENOM" id="CLU_715257_0_0_6"/>
<proteinExistence type="predicted"/>
<dbReference type="EMBL" id="CP009574">
    <property type="protein sequence ID" value="AIT08768.1"/>
    <property type="molecule type" value="Genomic_DNA"/>
</dbReference>
<reference evidence="2 3" key="1">
    <citation type="submission" date="2014-10" db="EMBL/GenBank/DDBJ databases">
        <title>Whole genome sequence of Francisella endociliophora strain FSC1006, isolated from a laboratory culture of the marine ciliate Euplotes raikovi.</title>
        <authorList>
            <person name="Granberg M."/>
            <person name="Backman S."/>
            <person name="Lundmark E."/>
            <person name="Nilsson E."/>
            <person name="Karlsson E."/>
            <person name="Thelaus J."/>
            <person name="Ohrman C."/>
            <person name="Larkeryd A."/>
            <person name="Stenberg P."/>
        </authorList>
    </citation>
    <scope>NUCLEOTIDE SEQUENCE [LARGE SCALE GENOMIC DNA]</scope>
    <source>
        <strain evidence="2 3">FSC1006</strain>
    </source>
</reference>
<keyword evidence="1" id="KW-0732">Signal</keyword>
<dbReference type="RefSeq" id="WP_040007898.1">
    <property type="nucleotide sequence ID" value="NZ_CP009574.1"/>
</dbReference>
<protein>
    <submittedName>
        <fullName evidence="2">Uncharacterized protein</fullName>
    </submittedName>
</protein>
<dbReference type="OrthoDB" id="5604418at2"/>
<dbReference type="SUPFAM" id="SSF50969">
    <property type="entry name" value="YVTN repeat-like/Quinoprotein amine dehydrogenase"/>
    <property type="match status" value="1"/>
</dbReference>
<name>A0A097EMJ3_9GAMM</name>
<dbReference type="Proteomes" id="UP000029672">
    <property type="component" value="Chromosome"/>
</dbReference>
<evidence type="ECO:0000256" key="1">
    <source>
        <dbReference type="SAM" id="SignalP"/>
    </source>
</evidence>
<dbReference type="InterPro" id="IPR011044">
    <property type="entry name" value="Quino_amine_DH_bsu"/>
</dbReference>
<gene>
    <name evidence="2" type="ORF">LO80_01440</name>
</gene>
<evidence type="ECO:0000313" key="3">
    <source>
        <dbReference type="Proteomes" id="UP000029672"/>
    </source>
</evidence>
<organism evidence="2 3">
    <name type="scientific">Candidatus Francisella endociliophora</name>
    <dbReference type="NCBI Taxonomy" id="653937"/>
    <lineage>
        <taxon>Bacteria</taxon>
        <taxon>Pseudomonadati</taxon>
        <taxon>Pseudomonadota</taxon>
        <taxon>Gammaproteobacteria</taxon>
        <taxon>Thiotrichales</taxon>
        <taxon>Francisellaceae</taxon>
        <taxon>Francisella</taxon>
    </lineage>
</organism>
<evidence type="ECO:0000313" key="2">
    <source>
        <dbReference type="EMBL" id="AIT08768.1"/>
    </source>
</evidence>
<feature type="signal peptide" evidence="1">
    <location>
        <begin position="1"/>
        <end position="21"/>
    </location>
</feature>
<sequence length="386" mass="43786">MNLKKVICTVLPLAFASQAFSLVTVLSMSNDGKYVVTDGFDKGVALYNINKKTSEIVGEKINHFSPNFIDGTDNFIYQDKQNKVYVVNANTKKVIKSFQGVPDTFHESLNKDMTVYAYTSKDSGINIAKVVDGKLEDIYSYGDKYMDMQLNTLPKFYDNKVIATTSKDSLLIFDLDKVFKDDKYTPIKISKNSGATMNAISPDGKYIYTADKQFGGIKYDIATNQVVQKMYYSPEYIDNVSYHKIGYNNGDFFNKVVNFKFIDNDKVIMTFAGVNQSYLWAALFDINKYKKKNKTTDTIESIKYLPLTKDPLKFITGDYKDNTDPVPLEDGYNTRMATSVEAHKLVLPKGNGGNGIMVYNYNPSDESLKLDWVVDQPKPESKGWFW</sequence>
<dbReference type="AlphaFoldDB" id="A0A097EMJ3"/>